<dbReference type="PANTHER" id="PTHR37813">
    <property type="entry name" value="FELS-2 PROPHAGE PROTEIN"/>
    <property type="match status" value="1"/>
</dbReference>
<evidence type="ECO:0000313" key="5">
    <source>
        <dbReference type="Proteomes" id="UP000597877"/>
    </source>
</evidence>
<dbReference type="EMBL" id="JACOOZ010000003">
    <property type="protein sequence ID" value="MBC5667428.1"/>
    <property type="molecule type" value="Genomic_DNA"/>
</dbReference>
<feature type="domain" description="Phage tail tape measure protein" evidence="3">
    <location>
        <begin position="525"/>
        <end position="714"/>
    </location>
</feature>
<dbReference type="NCBIfam" id="TIGR01760">
    <property type="entry name" value="tape_meas_TP901"/>
    <property type="match status" value="1"/>
</dbReference>
<keyword evidence="5" id="KW-1185">Reference proteome</keyword>
<keyword evidence="1" id="KW-1188">Viral release from host cell</keyword>
<dbReference type="RefSeq" id="WP_186840209.1">
    <property type="nucleotide sequence ID" value="NZ_JACOOZ010000003.1"/>
</dbReference>
<feature type="coiled-coil region" evidence="2">
    <location>
        <begin position="278"/>
        <end position="358"/>
    </location>
</feature>
<reference evidence="4 5" key="1">
    <citation type="submission" date="2020-08" db="EMBL/GenBank/DDBJ databases">
        <title>Genome public.</title>
        <authorList>
            <person name="Liu C."/>
            <person name="Sun Q."/>
        </authorList>
    </citation>
    <scope>NUCLEOTIDE SEQUENCE [LARGE SCALE GENOMIC DNA]</scope>
    <source>
        <strain evidence="4 5">BX4</strain>
    </source>
</reference>
<dbReference type="Proteomes" id="UP000597877">
    <property type="component" value="Unassembled WGS sequence"/>
</dbReference>
<comment type="caution">
    <text evidence="4">The sequence shown here is derived from an EMBL/GenBank/DDBJ whole genome shotgun (WGS) entry which is preliminary data.</text>
</comment>
<protein>
    <submittedName>
        <fullName evidence="4">Phage tail tape measure protein</fullName>
    </submittedName>
</protein>
<evidence type="ECO:0000256" key="2">
    <source>
        <dbReference type="SAM" id="Coils"/>
    </source>
</evidence>
<name>A0ABR7F1F3_9FIRM</name>
<gene>
    <name evidence="4" type="ORF">H8S00_05445</name>
</gene>
<evidence type="ECO:0000259" key="3">
    <source>
        <dbReference type="Pfam" id="PF10145"/>
    </source>
</evidence>
<keyword evidence="2" id="KW-0175">Coiled coil</keyword>
<accession>A0ABR7F1F3</accession>
<evidence type="ECO:0000256" key="1">
    <source>
        <dbReference type="ARBA" id="ARBA00022612"/>
    </source>
</evidence>
<proteinExistence type="predicted"/>
<sequence length="861" mass="93833">MDNNEFGLRLIAELDGTKSKQQLNQDIEALKKQLGNIEIQAKLGKNVVANLTKQLNATQISLQNVDIDKNAINRMVSQINGALNQININIGGNLNSGGNVQNAQRTGQQIGQQIQNGVNSVIQKGGFNKIFKDSGNGLNNVSKDAEKYFQTLSNTVSVQEKLGQNNNLTSFIVSLKNAEGVTEQLNYRLQTLKDNNGNIIERFFEYSGGSINNNGVIKQIDMIESKADSLQRTLDKLKSEYSDPNTTKPIKDSDHISQLEAQYLKVQSAIDGVRNADNSTLSSMVNNANNEINALEIMGREFQNAETTATQFKNIDISSGIEQASNRFDKLKANSKDIKEMSTTLKDLETSFADVNDKASLDKFINQLRVGESQLSSIKAEQRQFVSETSRLATSEAWKKWADNNTKALKKYGDQIDNLISKMKNLDDPMTKAEKNNLISQWNQMKNNIRTDGLLGMSSVDKIKNAWEKFGGWSIATGSLMKGVNEIRKAISELKDVDDILTEISKTSNRTKEELKSLGNESYDRASKFGRTAPDWLTGVQEMNRSGFYGEQGNALADTSTLAQSAGDMTAEVANNWILATNAAYKYQAQTEKLNAVLDGTNEITNRNSVNMTDIANAMTTVGSNAANAGVQINELSALIGTAVATTKKEGNEVGTAYKSIFVNLQNTSSSKIQATLEKAGTSMTEIVNGAEQLRSPIAILKDLAKTYNELDQKDPLRSEITRNIGGKHYANILGSTLDGWNQYEKMLKDYSEGSGSAMEEAEKSANNWTGSLNKLSNSWTKLVSNFADSDGITKGIQALASLTDGASSFVKVIDSISKSVSNLFGILGGEGSSLGGTIGIFTGLIQSLTGHGENVLRPLL</sequence>
<organism evidence="4 5">
    <name type="scientific">Eubacterium segne</name>
    <dbReference type="NCBI Taxonomy" id="2763045"/>
    <lineage>
        <taxon>Bacteria</taxon>
        <taxon>Bacillati</taxon>
        <taxon>Bacillota</taxon>
        <taxon>Clostridia</taxon>
        <taxon>Eubacteriales</taxon>
        <taxon>Eubacteriaceae</taxon>
        <taxon>Eubacterium</taxon>
    </lineage>
</organism>
<dbReference type="PANTHER" id="PTHR37813:SF1">
    <property type="entry name" value="FELS-2 PROPHAGE PROTEIN"/>
    <property type="match status" value="1"/>
</dbReference>
<evidence type="ECO:0000313" key="4">
    <source>
        <dbReference type="EMBL" id="MBC5667428.1"/>
    </source>
</evidence>
<dbReference type="InterPro" id="IPR010090">
    <property type="entry name" value="Phage_tape_meas"/>
</dbReference>
<dbReference type="Pfam" id="PF10145">
    <property type="entry name" value="PhageMin_Tail"/>
    <property type="match status" value="1"/>
</dbReference>